<name>A0A0K1NJM7_9BACT</name>
<evidence type="ECO:0000313" key="11">
    <source>
        <dbReference type="Proteomes" id="UP000060345"/>
    </source>
</evidence>
<keyword evidence="3 8" id="KW-0812">Transmembrane</keyword>
<dbReference type="PANTHER" id="PTHR31081">
    <property type="entry name" value="UREIDE PERMEASE 1-RELATED-RELATED"/>
    <property type="match status" value="1"/>
</dbReference>
<accession>A0A0K1NJM7</accession>
<feature type="transmembrane region" description="Helical" evidence="8">
    <location>
        <begin position="252"/>
        <end position="276"/>
    </location>
</feature>
<comment type="subcellular location">
    <subcellularLocation>
        <location evidence="1">Membrane</location>
        <topology evidence="1">Multi-pass membrane protein</topology>
    </subcellularLocation>
</comment>
<proteinExistence type="predicted"/>
<feature type="transmembrane region" description="Helical" evidence="8">
    <location>
        <begin position="79"/>
        <end position="98"/>
    </location>
</feature>
<dbReference type="Proteomes" id="UP000682005">
    <property type="component" value="Chromosome 1"/>
</dbReference>
<evidence type="ECO:0000256" key="7">
    <source>
        <dbReference type="ARBA" id="ARBA00023136"/>
    </source>
</evidence>
<organism evidence="9 11">
    <name type="scientific">Prevotella fusca JCM 17724</name>
    <dbReference type="NCBI Taxonomy" id="1236517"/>
    <lineage>
        <taxon>Bacteria</taxon>
        <taxon>Pseudomonadati</taxon>
        <taxon>Bacteroidota</taxon>
        <taxon>Bacteroidia</taxon>
        <taxon>Bacteroidales</taxon>
        <taxon>Prevotellaceae</taxon>
        <taxon>Prevotella</taxon>
    </lineage>
</organism>
<dbReference type="Pfam" id="PF07168">
    <property type="entry name" value="Ureide_permease"/>
    <property type="match status" value="2"/>
</dbReference>
<evidence type="ECO:0000256" key="8">
    <source>
        <dbReference type="SAM" id="Phobius"/>
    </source>
</evidence>
<evidence type="ECO:0000256" key="5">
    <source>
        <dbReference type="ARBA" id="ARBA00022840"/>
    </source>
</evidence>
<dbReference type="EMBL" id="CP012074">
    <property type="protein sequence ID" value="AKU69078.1"/>
    <property type="molecule type" value="Genomic_DNA"/>
</dbReference>
<feature type="transmembrane region" description="Helical" evidence="8">
    <location>
        <begin position="211"/>
        <end position="231"/>
    </location>
</feature>
<evidence type="ECO:0000313" key="12">
    <source>
        <dbReference type="Proteomes" id="UP000682005"/>
    </source>
</evidence>
<dbReference type="eggNOG" id="COG4975">
    <property type="taxonomic scope" value="Bacteria"/>
</dbReference>
<dbReference type="STRING" id="1236517.ADJ77_04440"/>
<protein>
    <submittedName>
        <fullName evidence="9">Multidrug DMT transporter permease</fullName>
    </submittedName>
</protein>
<feature type="transmembrane region" description="Helical" evidence="8">
    <location>
        <begin position="136"/>
        <end position="154"/>
    </location>
</feature>
<feature type="transmembrane region" description="Helical" evidence="8">
    <location>
        <begin position="282"/>
        <end position="304"/>
    </location>
</feature>
<keyword evidence="2" id="KW-0813">Transport</keyword>
<dbReference type="GO" id="GO:0005524">
    <property type="term" value="F:ATP binding"/>
    <property type="evidence" value="ECO:0007669"/>
    <property type="project" value="UniProtKB-KW"/>
</dbReference>
<dbReference type="GO" id="GO:0022857">
    <property type="term" value="F:transmembrane transporter activity"/>
    <property type="evidence" value="ECO:0007669"/>
    <property type="project" value="InterPro"/>
</dbReference>
<evidence type="ECO:0000256" key="3">
    <source>
        <dbReference type="ARBA" id="ARBA00022692"/>
    </source>
</evidence>
<feature type="transmembrane region" description="Helical" evidence="8">
    <location>
        <begin position="174"/>
        <end position="191"/>
    </location>
</feature>
<reference evidence="10 12" key="2">
    <citation type="submission" date="2021-03" db="EMBL/GenBank/DDBJ databases">
        <title>Human Oral Microbial Genomes.</title>
        <authorList>
            <person name="Johnston C.D."/>
            <person name="Chen T."/>
            <person name="Dewhirst F.E."/>
        </authorList>
    </citation>
    <scope>NUCLEOTIDE SEQUENCE [LARGE SCALE GENOMIC DNA]</scope>
    <source>
        <strain evidence="10 12">W1435</strain>
    </source>
</reference>
<dbReference type="Proteomes" id="UP000060345">
    <property type="component" value="Chromosome 1"/>
</dbReference>
<dbReference type="RefSeq" id="WP_050696070.1">
    <property type="nucleotide sequence ID" value="NZ_CP012074.1"/>
</dbReference>
<keyword evidence="7 8" id="KW-0472">Membrane</keyword>
<keyword evidence="12" id="KW-1185">Reference proteome</keyword>
<feature type="transmembrane region" description="Helical" evidence="8">
    <location>
        <begin position="6"/>
        <end position="27"/>
    </location>
</feature>
<evidence type="ECO:0000313" key="10">
    <source>
        <dbReference type="EMBL" id="QUB86704.1"/>
    </source>
</evidence>
<feature type="transmembrane region" description="Helical" evidence="8">
    <location>
        <begin position="316"/>
        <end position="336"/>
    </location>
</feature>
<dbReference type="EMBL" id="CP072370">
    <property type="protein sequence ID" value="QUB86704.1"/>
    <property type="molecule type" value="Genomic_DNA"/>
</dbReference>
<evidence type="ECO:0000313" key="9">
    <source>
        <dbReference type="EMBL" id="AKU69078.1"/>
    </source>
</evidence>
<evidence type="ECO:0000256" key="2">
    <source>
        <dbReference type="ARBA" id="ARBA00022448"/>
    </source>
</evidence>
<evidence type="ECO:0000256" key="4">
    <source>
        <dbReference type="ARBA" id="ARBA00022741"/>
    </source>
</evidence>
<dbReference type="AlphaFoldDB" id="A0A0K1NJM7"/>
<gene>
    <name evidence="9" type="ORF">ADJ77_04440</name>
    <name evidence="10" type="ORF">J5A51_11560</name>
</gene>
<keyword evidence="6 8" id="KW-1133">Transmembrane helix</keyword>
<dbReference type="KEGG" id="pfus:ADJ77_04440"/>
<evidence type="ECO:0000256" key="6">
    <source>
        <dbReference type="ARBA" id="ARBA00022989"/>
    </source>
</evidence>
<reference evidence="9 11" key="1">
    <citation type="submission" date="2015-07" db="EMBL/GenBank/DDBJ databases">
        <authorList>
            <person name="Noorani M."/>
        </authorList>
    </citation>
    <scope>NUCLEOTIDE SEQUENCE [LARGE SCALE GENOMIC DNA]</scope>
    <source>
        <strain evidence="9 11">W1435</strain>
    </source>
</reference>
<keyword evidence="4" id="KW-0547">Nucleotide-binding</keyword>
<feature type="transmembrane region" description="Helical" evidence="8">
    <location>
        <begin position="39"/>
        <end position="59"/>
    </location>
</feature>
<dbReference type="InterPro" id="IPR009834">
    <property type="entry name" value="Ureide_permease"/>
</dbReference>
<evidence type="ECO:0000256" key="1">
    <source>
        <dbReference type="ARBA" id="ARBA00004141"/>
    </source>
</evidence>
<dbReference type="GO" id="GO:0016020">
    <property type="term" value="C:membrane"/>
    <property type="evidence" value="ECO:0007669"/>
    <property type="project" value="UniProtKB-SubCell"/>
</dbReference>
<feature type="transmembrane region" description="Helical" evidence="8">
    <location>
        <begin position="110"/>
        <end position="130"/>
    </location>
</feature>
<sequence length="337" mass="35805">MFIVNSYSLAIILCIVTMFCWGSWGNTLKLAGKSWRYELYYWDYVIGIFLFSIIMGLTLGSFGQHGRPFLADLGQVSTAVVVSAVIGGIIFNGSNILLSASTSIAGMSVAFPLGVGLALVLGVFINYFGAPKGDPTLIFCGVGLIIIALILNGLASAGKGNKSTVDKRRSRKGILLAMFSGVLMSFFYRFVAAAMDLDNFVSPEPGKATPYTAFFLFSLGIVISNLLFNTIAMRRPVEGAPVSYKEYFKGSVSTHSVGIFGGVVWGLGTLLSYIAAGKAGAAISYALGQGAPMIAALWGVLIWREFKGCGKSVTRLLALMFIFFLTGLAFIVAAGGN</sequence>
<dbReference type="InterPro" id="IPR030189">
    <property type="entry name" value="UPS_plant"/>
</dbReference>
<keyword evidence="5" id="KW-0067">ATP-binding</keyword>